<evidence type="ECO:0000313" key="2">
    <source>
        <dbReference type="EMBL" id="EXF90943.1"/>
    </source>
</evidence>
<comment type="caution">
    <text evidence="2">The sequence shown here is derived from an EMBL/GenBank/DDBJ whole genome shotgun (WGS) entry which is preliminary data.</text>
</comment>
<dbReference type="AlphaFoldDB" id="A0A010SI02"/>
<keyword evidence="2" id="KW-0614">Plasmid</keyword>
<evidence type="ECO:0000256" key="1">
    <source>
        <dbReference type="SAM" id="MobiDB-lite"/>
    </source>
</evidence>
<reference evidence="2 3" key="1">
    <citation type="journal article" date="2011" name="J. Bacteriol.">
        <title>Draft genome sequence of the polycyclic aromatic hydrocarbon-degrading, genetically engineered bioluminescent bioreporter Pseudomonas fluorescens HK44.</title>
        <authorList>
            <person name="Chauhan A."/>
            <person name="Layton A.C."/>
            <person name="Williams D.E."/>
            <person name="Smartt A.E."/>
            <person name="Ripp S."/>
            <person name="Karpinets T.V."/>
            <person name="Brown S.D."/>
            <person name="Sayler G.S."/>
        </authorList>
    </citation>
    <scope>NUCLEOTIDE SEQUENCE [LARGE SCALE GENOMIC DNA]</scope>
    <source>
        <strain evidence="2 3">HK44</strain>
        <plasmid evidence="2">unnamed2</plasmid>
    </source>
</reference>
<feature type="region of interest" description="Disordered" evidence="1">
    <location>
        <begin position="104"/>
        <end position="144"/>
    </location>
</feature>
<organism evidence="2 3">
    <name type="scientific">Pseudomonas fluorescens HK44</name>
    <dbReference type="NCBI Taxonomy" id="1042209"/>
    <lineage>
        <taxon>Bacteria</taxon>
        <taxon>Pseudomonadati</taxon>
        <taxon>Pseudomonadota</taxon>
        <taxon>Gammaproteobacteria</taxon>
        <taxon>Pseudomonadales</taxon>
        <taxon>Pseudomonadaceae</taxon>
        <taxon>Pseudomonas</taxon>
    </lineage>
</organism>
<gene>
    <name evidence="2" type="ORF">HK44_029680</name>
</gene>
<name>A0A010SI02_PSEFL</name>
<dbReference type="OrthoDB" id="6684398at2"/>
<dbReference type="HOGENOM" id="CLU_138441_1_0_6"/>
<evidence type="ECO:0000313" key="3">
    <source>
        <dbReference type="Proteomes" id="UP000022611"/>
    </source>
</evidence>
<accession>A0A010SI02</accession>
<geneLocation type="plasmid" evidence="2">
    <name>unnamed2</name>
</geneLocation>
<dbReference type="PATRIC" id="fig|1042209.11.peg.199"/>
<proteinExistence type="predicted"/>
<dbReference type="Proteomes" id="UP000022611">
    <property type="component" value="Unassembled WGS sequence"/>
</dbReference>
<dbReference type="EMBL" id="AFOY02000030">
    <property type="protein sequence ID" value="EXF90943.1"/>
    <property type="molecule type" value="Genomic_DNA"/>
</dbReference>
<sequence length="144" mass="15735">MRHTIDEAASLIGRTRRSIYRAMTEGRISYGLESDGRRYIDTAELLRVYGAFEPASQSVTVEMSHGVTVTGDLGEIIARAVAKAVAEAVEPLRQEIEKLRLDNAEQRLIEHNPEPQPEKAPTPGKPKLPGPAKSFSDLLAGLAD</sequence>
<protein>
    <recommendedName>
        <fullName evidence="4">Helix-turn-helix domain-containing protein</fullName>
    </recommendedName>
</protein>
<feature type="compositionally biased region" description="Pro residues" evidence="1">
    <location>
        <begin position="118"/>
        <end position="129"/>
    </location>
</feature>
<feature type="compositionally biased region" description="Basic and acidic residues" evidence="1">
    <location>
        <begin position="104"/>
        <end position="117"/>
    </location>
</feature>
<dbReference type="RefSeq" id="WP_024265235.1">
    <property type="nucleotide sequence ID" value="NZ_AFOY02000030.1"/>
</dbReference>
<evidence type="ECO:0008006" key="4">
    <source>
        <dbReference type="Google" id="ProtNLM"/>
    </source>
</evidence>